<evidence type="ECO:0000256" key="2">
    <source>
        <dbReference type="ARBA" id="ARBA00022679"/>
    </source>
</evidence>
<dbReference type="GO" id="GO:0032259">
    <property type="term" value="P:methylation"/>
    <property type="evidence" value="ECO:0007669"/>
    <property type="project" value="UniProtKB-KW"/>
</dbReference>
<evidence type="ECO:0000259" key="4">
    <source>
        <dbReference type="Pfam" id="PF08241"/>
    </source>
</evidence>
<dbReference type="EMBL" id="JAJVCN010000001">
    <property type="protein sequence ID" value="MCE7004145.1"/>
    <property type="molecule type" value="Genomic_DNA"/>
</dbReference>
<feature type="domain" description="Methyltransferase type 11" evidence="4">
    <location>
        <begin position="40"/>
        <end position="120"/>
    </location>
</feature>
<evidence type="ECO:0000256" key="1">
    <source>
        <dbReference type="ARBA" id="ARBA00022603"/>
    </source>
</evidence>
<dbReference type="Gene3D" id="3.40.50.150">
    <property type="entry name" value="Vaccinia Virus protein VP39"/>
    <property type="match status" value="1"/>
</dbReference>
<dbReference type="PANTHER" id="PTHR43464">
    <property type="entry name" value="METHYLTRANSFERASE"/>
    <property type="match status" value="1"/>
</dbReference>
<dbReference type="InterPro" id="IPR013216">
    <property type="entry name" value="Methyltransf_11"/>
</dbReference>
<proteinExistence type="predicted"/>
<keyword evidence="3" id="KW-0949">S-adenosyl-L-methionine</keyword>
<dbReference type="CDD" id="cd02440">
    <property type="entry name" value="AdoMet_MTases"/>
    <property type="match status" value="1"/>
</dbReference>
<evidence type="ECO:0000313" key="5">
    <source>
        <dbReference type="EMBL" id="MCE7004145.1"/>
    </source>
</evidence>
<keyword evidence="6" id="KW-1185">Reference proteome</keyword>
<protein>
    <submittedName>
        <fullName evidence="5">Methyltransferase domain-containing protein</fullName>
    </submittedName>
</protein>
<reference evidence="5 6" key="1">
    <citation type="submission" date="2021-12" db="EMBL/GenBank/DDBJ databases">
        <title>Genome sequence of Kibdelosporangium philippinense ATCC 49844.</title>
        <authorList>
            <person name="Fedorov E.A."/>
            <person name="Omeragic M."/>
            <person name="Shalygina K.F."/>
            <person name="Maclea K.S."/>
        </authorList>
    </citation>
    <scope>NUCLEOTIDE SEQUENCE [LARGE SCALE GENOMIC DNA]</scope>
    <source>
        <strain evidence="5 6">ATCC 49844</strain>
    </source>
</reference>
<dbReference type="RefSeq" id="WP_233725683.1">
    <property type="nucleotide sequence ID" value="NZ_JAJVCN010000001.1"/>
</dbReference>
<evidence type="ECO:0000313" key="6">
    <source>
        <dbReference type="Proteomes" id="UP001521150"/>
    </source>
</evidence>
<accession>A0ABS8Z8K3</accession>
<organism evidence="5 6">
    <name type="scientific">Kibdelosporangium philippinense</name>
    <dbReference type="NCBI Taxonomy" id="211113"/>
    <lineage>
        <taxon>Bacteria</taxon>
        <taxon>Bacillati</taxon>
        <taxon>Actinomycetota</taxon>
        <taxon>Actinomycetes</taxon>
        <taxon>Pseudonocardiales</taxon>
        <taxon>Pseudonocardiaceae</taxon>
        <taxon>Kibdelosporangium</taxon>
    </lineage>
</organism>
<keyword evidence="1 5" id="KW-0489">Methyltransferase</keyword>
<evidence type="ECO:0000256" key="3">
    <source>
        <dbReference type="ARBA" id="ARBA00022691"/>
    </source>
</evidence>
<dbReference type="PANTHER" id="PTHR43464:SF19">
    <property type="entry name" value="UBIQUINONE BIOSYNTHESIS O-METHYLTRANSFERASE, MITOCHONDRIAL"/>
    <property type="match status" value="1"/>
</dbReference>
<name>A0ABS8Z8K3_9PSEU</name>
<dbReference type="InterPro" id="IPR029063">
    <property type="entry name" value="SAM-dependent_MTases_sf"/>
</dbReference>
<dbReference type="Proteomes" id="UP001521150">
    <property type="component" value="Unassembled WGS sequence"/>
</dbReference>
<dbReference type="Pfam" id="PF08241">
    <property type="entry name" value="Methyltransf_11"/>
    <property type="match status" value="1"/>
</dbReference>
<dbReference type="SUPFAM" id="SSF53335">
    <property type="entry name" value="S-adenosyl-L-methionine-dependent methyltransferases"/>
    <property type="match status" value="1"/>
</dbReference>
<sequence>MTDPWSEVAETWAQLWGGFAGPAQREIAEVTGIGPGVRVLDIGCGSGEFLAYVHELCGEAVGIDSSPGMVALAKQRAPHAEVRLGDLDRPLPWPDDDFDVVTAFNVLEFAADPVKSVDEFAFMGTQVALVGWAERARNDFNAIDEVLADEPSADGEFRKPGGFEAVLREVNLKVSTSGLVEVVWEVPDEETLLRGILLGENPQDAPTVVQAAKPFKTADGGYRLVNHFRYAIGTRP</sequence>
<keyword evidence="2" id="KW-0808">Transferase</keyword>
<comment type="caution">
    <text evidence="5">The sequence shown here is derived from an EMBL/GenBank/DDBJ whole genome shotgun (WGS) entry which is preliminary data.</text>
</comment>
<dbReference type="GO" id="GO:0008168">
    <property type="term" value="F:methyltransferase activity"/>
    <property type="evidence" value="ECO:0007669"/>
    <property type="project" value="UniProtKB-KW"/>
</dbReference>
<gene>
    <name evidence="5" type="ORF">LWC34_15070</name>
</gene>